<proteinExistence type="predicted"/>
<reference evidence="2" key="1">
    <citation type="journal article" date="2022" name="Mol. Ecol. Resour.">
        <title>The genomes of chicory, endive, great burdock and yacon provide insights into Asteraceae palaeo-polyploidization history and plant inulin production.</title>
        <authorList>
            <person name="Fan W."/>
            <person name="Wang S."/>
            <person name="Wang H."/>
            <person name="Wang A."/>
            <person name="Jiang F."/>
            <person name="Liu H."/>
            <person name="Zhao H."/>
            <person name="Xu D."/>
            <person name="Zhang Y."/>
        </authorList>
    </citation>
    <scope>NUCLEOTIDE SEQUENCE [LARGE SCALE GENOMIC DNA]</scope>
    <source>
        <strain evidence="2">cv. Niubang</strain>
    </source>
</reference>
<organism evidence="1 2">
    <name type="scientific">Arctium lappa</name>
    <name type="common">Greater burdock</name>
    <name type="synonym">Lappa major</name>
    <dbReference type="NCBI Taxonomy" id="4217"/>
    <lineage>
        <taxon>Eukaryota</taxon>
        <taxon>Viridiplantae</taxon>
        <taxon>Streptophyta</taxon>
        <taxon>Embryophyta</taxon>
        <taxon>Tracheophyta</taxon>
        <taxon>Spermatophyta</taxon>
        <taxon>Magnoliopsida</taxon>
        <taxon>eudicotyledons</taxon>
        <taxon>Gunneridae</taxon>
        <taxon>Pentapetalae</taxon>
        <taxon>asterids</taxon>
        <taxon>campanulids</taxon>
        <taxon>Asterales</taxon>
        <taxon>Asteraceae</taxon>
        <taxon>Carduoideae</taxon>
        <taxon>Cardueae</taxon>
        <taxon>Arctiinae</taxon>
        <taxon>Arctium</taxon>
    </lineage>
</organism>
<protein>
    <submittedName>
        <fullName evidence="1">Uncharacterized protein</fullName>
    </submittedName>
</protein>
<gene>
    <name evidence="1" type="ORF">L6452_13593</name>
</gene>
<keyword evidence="2" id="KW-1185">Reference proteome</keyword>
<dbReference type="Proteomes" id="UP001055879">
    <property type="component" value="Linkage Group LG04"/>
</dbReference>
<comment type="caution">
    <text evidence="1">The sequence shown here is derived from an EMBL/GenBank/DDBJ whole genome shotgun (WGS) entry which is preliminary data.</text>
</comment>
<evidence type="ECO:0000313" key="2">
    <source>
        <dbReference type="Proteomes" id="UP001055879"/>
    </source>
</evidence>
<evidence type="ECO:0000313" key="1">
    <source>
        <dbReference type="EMBL" id="KAI3734130.1"/>
    </source>
</evidence>
<reference evidence="1 2" key="2">
    <citation type="journal article" date="2022" name="Mol. Ecol. Resour.">
        <title>The genomes of chicory, endive, great burdock and yacon provide insights into Asteraceae paleo-polyploidization history and plant inulin production.</title>
        <authorList>
            <person name="Fan W."/>
            <person name="Wang S."/>
            <person name="Wang H."/>
            <person name="Wang A."/>
            <person name="Jiang F."/>
            <person name="Liu H."/>
            <person name="Zhao H."/>
            <person name="Xu D."/>
            <person name="Zhang Y."/>
        </authorList>
    </citation>
    <scope>NUCLEOTIDE SEQUENCE [LARGE SCALE GENOMIC DNA]</scope>
    <source>
        <strain evidence="2">cv. Niubang</strain>
    </source>
</reference>
<sequence length="407" mass="46053">MDDREVPHYFICPISLQIMKDPVTVATGITYDRDSIQRWQFHGQNNTCPVTNQPLPIGSDNFTPNHNLRRLIQAWSLSLSDNQLPPSNYQPKELTMNLINNLNLPDMRLESLKRLEILASENENNRVCLKEVGVVRAMVTIVVSCYQNGSIVGLKEALKILYLVGFTQDHETSSILEEHDLIISSLTWVLDFTACDDTTTKFHAIVSLKNIIHTAKSHVLERLKRDFFKTIVRILRQHENKKPEQGVKEGLHVMLSTCTWPRNCLMMIEAGAVFELVELELGSPDKPTTEMIMAVLFHLCCSADGRAQLLGHAAGLAMITKRIGNVSEKVDESALMIISLISKFSGSDGVVQEMVRVGTIEKLMMVLQVNGRHSYQREKAREILKRHSNVWKDAPCLDHTLLTRYPS</sequence>
<accession>A0ACB9CIR4</accession>
<name>A0ACB9CIR4_ARCLA</name>
<dbReference type="EMBL" id="CM042050">
    <property type="protein sequence ID" value="KAI3734130.1"/>
    <property type="molecule type" value="Genomic_DNA"/>
</dbReference>